<evidence type="ECO:0000313" key="3">
    <source>
        <dbReference type="EMBL" id="TCT31769.1"/>
    </source>
</evidence>
<dbReference type="AlphaFoldDB" id="A0A4R3NI49"/>
<evidence type="ECO:0000313" key="4">
    <source>
        <dbReference type="Proteomes" id="UP000295097"/>
    </source>
</evidence>
<accession>A0A4R3NI49</accession>
<organism evidence="3 4">
    <name type="scientific">Martelella mediterranea</name>
    <dbReference type="NCBI Taxonomy" id="293089"/>
    <lineage>
        <taxon>Bacteria</taxon>
        <taxon>Pseudomonadati</taxon>
        <taxon>Pseudomonadota</taxon>
        <taxon>Alphaproteobacteria</taxon>
        <taxon>Hyphomicrobiales</taxon>
        <taxon>Aurantimonadaceae</taxon>
        <taxon>Martelella</taxon>
    </lineage>
</organism>
<keyword evidence="2" id="KW-1133">Transmembrane helix</keyword>
<evidence type="ECO:0000256" key="1">
    <source>
        <dbReference type="SAM" id="MobiDB-lite"/>
    </source>
</evidence>
<comment type="caution">
    <text evidence="3">The sequence shown here is derived from an EMBL/GenBank/DDBJ whole genome shotgun (WGS) entry which is preliminary data.</text>
</comment>
<evidence type="ECO:0008006" key="5">
    <source>
        <dbReference type="Google" id="ProtNLM"/>
    </source>
</evidence>
<dbReference type="Proteomes" id="UP000295097">
    <property type="component" value="Unassembled WGS sequence"/>
</dbReference>
<protein>
    <recommendedName>
        <fullName evidence="5">Alpha/beta hydrolase</fullName>
    </recommendedName>
</protein>
<keyword evidence="4" id="KW-1185">Reference proteome</keyword>
<sequence length="104" mass="11566">MHRLDKYALSNGETGRWIPLKLRTVLAITLVMAIATGLVFWRLADLDLDRRASEPFDFVSSGEAISGTLWLPDEPPRTAVVFVHGDGPQDRTSAGEYRTREGPL</sequence>
<proteinExistence type="predicted"/>
<keyword evidence="2" id="KW-0472">Membrane</keyword>
<dbReference type="EMBL" id="SMAR01000039">
    <property type="protein sequence ID" value="TCT31769.1"/>
    <property type="molecule type" value="Genomic_DNA"/>
</dbReference>
<feature type="transmembrane region" description="Helical" evidence="2">
    <location>
        <begin position="20"/>
        <end position="41"/>
    </location>
</feature>
<evidence type="ECO:0000256" key="2">
    <source>
        <dbReference type="SAM" id="Phobius"/>
    </source>
</evidence>
<gene>
    <name evidence="3" type="ORF">EDC90_103918</name>
</gene>
<reference evidence="3 4" key="1">
    <citation type="submission" date="2019-03" db="EMBL/GenBank/DDBJ databases">
        <title>Freshwater and sediment microbial communities from various areas in North America, analyzing microbe dynamics in response to fracking.</title>
        <authorList>
            <person name="Lamendella R."/>
        </authorList>
    </citation>
    <scope>NUCLEOTIDE SEQUENCE [LARGE SCALE GENOMIC DNA]</scope>
    <source>
        <strain evidence="3 4">175.2</strain>
    </source>
</reference>
<keyword evidence="2" id="KW-0812">Transmembrane</keyword>
<name>A0A4R3NI49_9HYPH</name>
<feature type="region of interest" description="Disordered" evidence="1">
    <location>
        <begin position="82"/>
        <end position="104"/>
    </location>
</feature>